<comment type="subunit">
    <text evidence="8">Homodimer.</text>
</comment>
<dbReference type="InterPro" id="IPR004636">
    <property type="entry name" value="AcOrn/SuccOrn_fam"/>
</dbReference>
<evidence type="ECO:0000256" key="7">
    <source>
        <dbReference type="ARBA" id="ARBA00049111"/>
    </source>
</evidence>
<dbReference type="EC" id="2.6.1.11" evidence="8"/>
<evidence type="ECO:0000313" key="9">
    <source>
        <dbReference type="EMBL" id="RRS05355.1"/>
    </source>
</evidence>
<keyword evidence="3 8" id="KW-0032">Aminotransferase</keyword>
<comment type="caution">
    <text evidence="8">Lacks conserved residue(s) required for the propagation of feature annotation.</text>
</comment>
<dbReference type="NCBIfam" id="TIGR00707">
    <property type="entry name" value="argD"/>
    <property type="match status" value="1"/>
</dbReference>
<evidence type="ECO:0000313" key="10">
    <source>
        <dbReference type="Proteomes" id="UP000269265"/>
    </source>
</evidence>
<dbReference type="InterPro" id="IPR015422">
    <property type="entry name" value="PyrdxlP-dep_Trfase_small"/>
</dbReference>
<comment type="miscellaneous">
    <text evidence="8">May also have succinyldiaminopimelate aminotransferase activity, thus carrying out the corresponding step in lysine biosynthesis.</text>
</comment>
<dbReference type="OrthoDB" id="3398487at2"/>
<comment type="catalytic activity">
    <reaction evidence="7">
        <text>L-2,4-diaminobutanoate + 2-oxoglutarate = L-aspartate 4-semialdehyde + L-glutamate</text>
        <dbReference type="Rhea" id="RHEA:11160"/>
        <dbReference type="ChEBI" id="CHEBI:16810"/>
        <dbReference type="ChEBI" id="CHEBI:29985"/>
        <dbReference type="ChEBI" id="CHEBI:58761"/>
        <dbReference type="ChEBI" id="CHEBI:537519"/>
        <dbReference type="EC" id="2.6.1.76"/>
    </reaction>
</comment>
<dbReference type="InterPro" id="IPR005814">
    <property type="entry name" value="Aminotrans_3"/>
</dbReference>
<evidence type="ECO:0000256" key="3">
    <source>
        <dbReference type="ARBA" id="ARBA00022576"/>
    </source>
</evidence>
<dbReference type="EMBL" id="RSED01000004">
    <property type="protein sequence ID" value="RRS05355.1"/>
    <property type="molecule type" value="Genomic_DNA"/>
</dbReference>
<keyword evidence="5 8" id="KW-0808">Transferase</keyword>
<feature type="modified residue" description="N6-(pyridoxal phosphate)lysine" evidence="8">
    <location>
        <position position="239"/>
    </location>
</feature>
<evidence type="ECO:0000256" key="4">
    <source>
        <dbReference type="ARBA" id="ARBA00022605"/>
    </source>
</evidence>
<dbReference type="InterPro" id="IPR049704">
    <property type="entry name" value="Aminotrans_3_PPA_site"/>
</dbReference>
<dbReference type="SUPFAM" id="SSF53383">
    <property type="entry name" value="PLP-dependent transferases"/>
    <property type="match status" value="1"/>
</dbReference>
<dbReference type="HAMAP" id="MF_01107">
    <property type="entry name" value="ArgD_aminotrans_3"/>
    <property type="match status" value="1"/>
</dbReference>
<dbReference type="GO" id="GO:0030170">
    <property type="term" value="F:pyridoxal phosphate binding"/>
    <property type="evidence" value="ECO:0007669"/>
    <property type="project" value="InterPro"/>
</dbReference>
<gene>
    <name evidence="8" type="primary">argD</name>
    <name evidence="9" type="ORF">EIP75_06560</name>
</gene>
<evidence type="ECO:0000256" key="6">
    <source>
        <dbReference type="ARBA" id="ARBA00022898"/>
    </source>
</evidence>
<protein>
    <recommendedName>
        <fullName evidence="8">Acetylornithine aminotransferase</fullName>
        <shortName evidence="8">ACOAT</shortName>
        <ecNumber evidence="8">2.6.1.11</ecNumber>
    </recommendedName>
</protein>
<comment type="subcellular location">
    <subcellularLocation>
        <location evidence="8">Cytoplasm</location>
    </subcellularLocation>
</comment>
<comment type="pathway">
    <text evidence="1">Amine and polyamine biosynthesis; ectoine biosynthesis; L-ectoine from L-aspartate 4-semialdehyde: step 1/3.</text>
</comment>
<dbReference type="CDD" id="cd00610">
    <property type="entry name" value="OAT_like"/>
    <property type="match status" value="1"/>
</dbReference>
<feature type="binding site" evidence="8">
    <location>
        <position position="267"/>
    </location>
    <ligand>
        <name>N(2)-acetyl-L-ornithine</name>
        <dbReference type="ChEBI" id="CHEBI:57805"/>
    </ligand>
</feature>
<feature type="binding site" evidence="8">
    <location>
        <position position="123"/>
    </location>
    <ligand>
        <name>pyridoxal 5'-phosphate</name>
        <dbReference type="ChEBI" id="CHEBI:597326"/>
    </ligand>
</feature>
<dbReference type="InterPro" id="IPR015421">
    <property type="entry name" value="PyrdxlP-dep_Trfase_major"/>
</dbReference>
<dbReference type="Pfam" id="PF00202">
    <property type="entry name" value="Aminotran_3"/>
    <property type="match status" value="1"/>
</dbReference>
<dbReference type="InterPro" id="IPR015424">
    <property type="entry name" value="PyrdxlP-dep_Trfase"/>
</dbReference>
<name>A0A426VET0_9BURK</name>
<dbReference type="NCBIfam" id="NF002325">
    <property type="entry name" value="PRK01278.1"/>
    <property type="match status" value="1"/>
</dbReference>
<dbReference type="GO" id="GO:0005737">
    <property type="term" value="C:cytoplasm"/>
    <property type="evidence" value="ECO:0007669"/>
    <property type="project" value="UniProtKB-SubCell"/>
</dbReference>
<feature type="binding site" evidence="8">
    <location>
        <begin position="210"/>
        <end position="213"/>
    </location>
    <ligand>
        <name>pyridoxal 5'-phosphate</name>
        <dbReference type="ChEBI" id="CHEBI:597326"/>
    </ligand>
</feature>
<evidence type="ECO:0000256" key="1">
    <source>
        <dbReference type="ARBA" id="ARBA00004946"/>
    </source>
</evidence>
<dbReference type="Gene3D" id="3.90.1150.10">
    <property type="entry name" value="Aspartate Aminotransferase, domain 1"/>
    <property type="match status" value="1"/>
</dbReference>
<accession>A0A426VET0</accession>
<comment type="caution">
    <text evidence="9">The sequence shown here is derived from an EMBL/GenBank/DDBJ whole genome shotgun (WGS) entry which is preliminary data.</text>
</comment>
<dbReference type="Proteomes" id="UP000269265">
    <property type="component" value="Unassembled WGS sequence"/>
</dbReference>
<evidence type="ECO:0000256" key="8">
    <source>
        <dbReference type="HAMAP-Rule" id="MF_01107"/>
    </source>
</evidence>
<evidence type="ECO:0000256" key="5">
    <source>
        <dbReference type="ARBA" id="ARBA00022679"/>
    </source>
</evidence>
<organism evidence="9 10">
    <name type="scientific">Aquabacterium soli</name>
    <dbReference type="NCBI Taxonomy" id="2493092"/>
    <lineage>
        <taxon>Bacteria</taxon>
        <taxon>Pseudomonadati</taxon>
        <taxon>Pseudomonadota</taxon>
        <taxon>Betaproteobacteria</taxon>
        <taxon>Burkholderiales</taxon>
        <taxon>Aquabacterium</taxon>
    </lineage>
</organism>
<dbReference type="PANTHER" id="PTHR11986">
    <property type="entry name" value="AMINOTRANSFERASE CLASS III"/>
    <property type="match status" value="1"/>
</dbReference>
<dbReference type="Gene3D" id="3.40.640.10">
    <property type="entry name" value="Type I PLP-dependent aspartate aminotransferase-like (Major domain)"/>
    <property type="match status" value="1"/>
</dbReference>
<dbReference type="PIRSF" id="PIRSF000521">
    <property type="entry name" value="Transaminase_4ab_Lys_Orn"/>
    <property type="match status" value="1"/>
</dbReference>
<dbReference type="InterPro" id="IPR050103">
    <property type="entry name" value="Class-III_PLP-dep_AT"/>
</dbReference>
<feature type="binding site" evidence="8">
    <location>
        <position position="268"/>
    </location>
    <ligand>
        <name>pyridoxal 5'-phosphate</name>
        <dbReference type="ChEBI" id="CHEBI:597326"/>
    </ligand>
</feature>
<evidence type="ECO:0000256" key="2">
    <source>
        <dbReference type="ARBA" id="ARBA00022571"/>
    </source>
</evidence>
<dbReference type="GO" id="GO:0003992">
    <property type="term" value="F:N2-acetyl-L-ornithine:2-oxoglutarate 5-aminotransferase activity"/>
    <property type="evidence" value="ECO:0007669"/>
    <property type="project" value="UniProtKB-UniRule"/>
</dbReference>
<dbReference type="AlphaFoldDB" id="A0A426VET0"/>
<reference evidence="9 10" key="1">
    <citation type="submission" date="2018-12" db="EMBL/GenBank/DDBJ databases">
        <title>The whole draft genome of Aquabacterium sp. SJQ9.</title>
        <authorList>
            <person name="Sun L."/>
            <person name="Gao X."/>
            <person name="Chen W."/>
            <person name="Huang K."/>
        </authorList>
    </citation>
    <scope>NUCLEOTIDE SEQUENCE [LARGE SCALE GENOMIC DNA]</scope>
    <source>
        <strain evidence="9 10">SJQ9</strain>
    </source>
</reference>
<keyword evidence="6 8" id="KW-0663">Pyridoxal phosphate</keyword>
<dbReference type="UniPathway" id="UPA00068">
    <property type="reaction ID" value="UER00109"/>
</dbReference>
<comment type="catalytic activity">
    <reaction evidence="8">
        <text>N(2)-acetyl-L-ornithine + 2-oxoglutarate = N-acetyl-L-glutamate 5-semialdehyde + L-glutamate</text>
        <dbReference type="Rhea" id="RHEA:18049"/>
        <dbReference type="ChEBI" id="CHEBI:16810"/>
        <dbReference type="ChEBI" id="CHEBI:29123"/>
        <dbReference type="ChEBI" id="CHEBI:29985"/>
        <dbReference type="ChEBI" id="CHEBI:57805"/>
        <dbReference type="EC" id="2.6.1.11"/>
    </reaction>
</comment>
<comment type="cofactor">
    <cofactor evidence="8">
        <name>pyridoxal 5'-phosphate</name>
        <dbReference type="ChEBI" id="CHEBI:597326"/>
    </cofactor>
    <text evidence="8">Binds 1 pyridoxal phosphate per subunit.</text>
</comment>
<keyword evidence="2 8" id="KW-0055">Arginine biosynthesis</keyword>
<dbReference type="GO" id="GO:0006526">
    <property type="term" value="P:L-arginine biosynthetic process"/>
    <property type="evidence" value="ECO:0007669"/>
    <property type="project" value="UniProtKB-UniRule"/>
</dbReference>
<dbReference type="FunFam" id="3.40.640.10:FF:000004">
    <property type="entry name" value="Acetylornithine aminotransferase"/>
    <property type="match status" value="1"/>
</dbReference>
<dbReference type="PANTHER" id="PTHR11986:SF79">
    <property type="entry name" value="ACETYLORNITHINE AMINOTRANSFERASE, MITOCHONDRIAL"/>
    <property type="match status" value="1"/>
</dbReference>
<keyword evidence="4 8" id="KW-0028">Amino-acid biosynthesis</keyword>
<dbReference type="GO" id="GO:0045303">
    <property type="term" value="F:diaminobutyrate-2-oxoglutarate transaminase activity"/>
    <property type="evidence" value="ECO:0007669"/>
    <property type="project" value="UniProtKB-EC"/>
</dbReference>
<dbReference type="PROSITE" id="PS00600">
    <property type="entry name" value="AA_TRANSFER_CLASS_3"/>
    <property type="match status" value="1"/>
</dbReference>
<keyword evidence="10" id="KW-1185">Reference proteome</keyword>
<comment type="pathway">
    <text evidence="8">Amino-acid biosynthesis; L-arginine biosynthesis; N(2)-acetyl-L-ornithine from L-glutamate: step 4/4.</text>
</comment>
<feature type="binding site" evidence="8">
    <location>
        <position position="126"/>
    </location>
    <ligand>
        <name>N(2)-acetyl-L-ornithine</name>
        <dbReference type="ChEBI" id="CHEBI:57805"/>
    </ligand>
</feature>
<proteinExistence type="inferred from homology"/>
<keyword evidence="8" id="KW-0963">Cytoplasm</keyword>
<dbReference type="GO" id="GO:0042802">
    <property type="term" value="F:identical protein binding"/>
    <property type="evidence" value="ECO:0007669"/>
    <property type="project" value="TreeGrafter"/>
</dbReference>
<comment type="similarity">
    <text evidence="8">Belongs to the class-III pyridoxal-phosphate-dependent aminotransferase family. ArgD subfamily.</text>
</comment>
<sequence length="390" mass="41513">MNTYARLPVSFVRGQGSRLWDAAGREYLDATAGVAVAGLGHAHPAVAEVLAEQAHLLVHTSNLWGIEWQARLGERLARLSGLERAFFCNSGCEANEAAIKLARLHGHRQGIERPLIVVMQGAFHGRTLATLSASDSPKAQAGFGPLVEGFVRVPFGDAGAVRALARQQPGIVAVLLEPVQGESGVRLPPPGYLRQLRDVCDEEGWLLMLDEVQTGLGRTGHWFAFQPSGIRPDVMTLAKALGNGVPIGACLAGARASQLFGPGQHGSTFGGNPLACRTACTVLDTIEGASLPRRAAELGLRLLHQLDAGLAGHHDVLDIRGSGLLVGIELAWPCGHLVQRALHEEALLINVTRDTTVRLLPPLTSSIDDIDRTAEAVVRLVRTSQARQVA</sequence>